<evidence type="ECO:0000313" key="2">
    <source>
        <dbReference type="Proteomes" id="UP000593571"/>
    </source>
</evidence>
<dbReference type="GO" id="GO:0008240">
    <property type="term" value="F:tripeptidyl-peptidase activity"/>
    <property type="evidence" value="ECO:0007669"/>
    <property type="project" value="TreeGrafter"/>
</dbReference>
<dbReference type="InterPro" id="IPR050819">
    <property type="entry name" value="Tripeptidyl-peptidase_I"/>
</dbReference>
<dbReference type="PANTHER" id="PTHR14218">
    <property type="entry name" value="PROTEASE S8 TRIPEPTIDYL PEPTIDASE I CLN2"/>
    <property type="match status" value="1"/>
</dbReference>
<dbReference type="InterPro" id="IPR036852">
    <property type="entry name" value="Peptidase_S8/S53_dom_sf"/>
</dbReference>
<gene>
    <name evidence="1" type="ORF">HJG63_019755</name>
</gene>
<proteinExistence type="predicted"/>
<dbReference type="SUPFAM" id="SSF52743">
    <property type="entry name" value="Subtilisin-like"/>
    <property type="match status" value="1"/>
</dbReference>
<dbReference type="EMBL" id="JACASE010000005">
    <property type="protein sequence ID" value="KAF6468372.1"/>
    <property type="molecule type" value="Genomic_DNA"/>
</dbReference>
<dbReference type="PANTHER" id="PTHR14218:SF15">
    <property type="entry name" value="TRIPEPTIDYL-PEPTIDASE 1"/>
    <property type="match status" value="1"/>
</dbReference>
<sequence>MPVAVPTQMWLRSLMATGWSATMYPFHGFRAPRGHPPLGFLNPRLYQQRGAGLFDVTRGCHESCLNEEVQGQGFCSGPGWDPVTGWGTPNFPALLKTLINP</sequence>
<dbReference type="GO" id="GO:0006508">
    <property type="term" value="P:proteolysis"/>
    <property type="evidence" value="ECO:0007669"/>
    <property type="project" value="InterPro"/>
</dbReference>
<evidence type="ECO:0000313" key="1">
    <source>
        <dbReference type="EMBL" id="KAF6468372.1"/>
    </source>
</evidence>
<dbReference type="GO" id="GO:0007417">
    <property type="term" value="P:central nervous system development"/>
    <property type="evidence" value="ECO:0007669"/>
    <property type="project" value="TreeGrafter"/>
</dbReference>
<name>A0A7J8H9I5_ROUAE</name>
<dbReference type="Proteomes" id="UP000593571">
    <property type="component" value="Unassembled WGS sequence"/>
</dbReference>
<accession>A0A7J8H9I5</accession>
<protein>
    <submittedName>
        <fullName evidence="1">Tripeptidyl peptidase 1</fullName>
    </submittedName>
</protein>
<reference evidence="1 2" key="1">
    <citation type="journal article" date="2020" name="Nature">
        <title>Six reference-quality genomes reveal evolution of bat adaptations.</title>
        <authorList>
            <person name="Jebb D."/>
            <person name="Huang Z."/>
            <person name="Pippel M."/>
            <person name="Hughes G.M."/>
            <person name="Lavrichenko K."/>
            <person name="Devanna P."/>
            <person name="Winkler S."/>
            <person name="Jermiin L.S."/>
            <person name="Skirmuntt E.C."/>
            <person name="Katzourakis A."/>
            <person name="Burkitt-Gray L."/>
            <person name="Ray D.A."/>
            <person name="Sullivan K.A.M."/>
            <person name="Roscito J.G."/>
            <person name="Kirilenko B.M."/>
            <person name="Davalos L.M."/>
            <person name="Corthals A.P."/>
            <person name="Power M.L."/>
            <person name="Jones G."/>
            <person name="Ransome R.D."/>
            <person name="Dechmann D.K.N."/>
            <person name="Locatelli A.G."/>
            <person name="Puechmaille S.J."/>
            <person name="Fedrigo O."/>
            <person name="Jarvis E.D."/>
            <person name="Hiller M."/>
            <person name="Vernes S.C."/>
            <person name="Myers E.W."/>
            <person name="Teeling E.C."/>
        </authorList>
    </citation>
    <scope>NUCLEOTIDE SEQUENCE [LARGE SCALE GENOMIC DNA]</scope>
    <source>
        <strain evidence="1">MRouAeg1</strain>
        <tissue evidence="1">Muscle</tissue>
    </source>
</reference>
<organism evidence="1 2">
    <name type="scientific">Rousettus aegyptiacus</name>
    <name type="common">Egyptian fruit bat</name>
    <name type="synonym">Pteropus aegyptiacus</name>
    <dbReference type="NCBI Taxonomy" id="9407"/>
    <lineage>
        <taxon>Eukaryota</taxon>
        <taxon>Metazoa</taxon>
        <taxon>Chordata</taxon>
        <taxon>Craniata</taxon>
        <taxon>Vertebrata</taxon>
        <taxon>Euteleostomi</taxon>
        <taxon>Mammalia</taxon>
        <taxon>Eutheria</taxon>
        <taxon>Laurasiatheria</taxon>
        <taxon>Chiroptera</taxon>
        <taxon>Yinpterochiroptera</taxon>
        <taxon>Pteropodoidea</taxon>
        <taxon>Pteropodidae</taxon>
        <taxon>Rousettinae</taxon>
        <taxon>Rousettus</taxon>
    </lineage>
</organism>
<comment type="caution">
    <text evidence="1">The sequence shown here is derived from an EMBL/GenBank/DDBJ whole genome shotgun (WGS) entry which is preliminary data.</text>
</comment>
<dbReference type="GO" id="GO:0004252">
    <property type="term" value="F:serine-type endopeptidase activity"/>
    <property type="evidence" value="ECO:0007669"/>
    <property type="project" value="InterPro"/>
</dbReference>
<dbReference type="AlphaFoldDB" id="A0A7J8H9I5"/>
<keyword evidence="2" id="KW-1185">Reference proteome</keyword>
<dbReference type="Gene3D" id="3.40.50.200">
    <property type="entry name" value="Peptidase S8/S53 domain"/>
    <property type="match status" value="1"/>
</dbReference>